<dbReference type="NCBIfam" id="TIGR00234">
    <property type="entry name" value="tyrS"/>
    <property type="match status" value="1"/>
</dbReference>
<dbReference type="Gene3D" id="3.40.50.620">
    <property type="entry name" value="HUPs"/>
    <property type="match status" value="1"/>
</dbReference>
<evidence type="ECO:0000256" key="12">
    <source>
        <dbReference type="RuleBase" id="RU363036"/>
    </source>
</evidence>
<evidence type="ECO:0000259" key="13">
    <source>
        <dbReference type="SMART" id="SM00363"/>
    </source>
</evidence>
<dbReference type="FunFam" id="3.10.290.10:FF:000022">
    <property type="entry name" value="Tyrosine--tRNA ligase"/>
    <property type="match status" value="1"/>
</dbReference>
<name>A0A0G1T6M8_9BACT</name>
<dbReference type="InterPro" id="IPR002305">
    <property type="entry name" value="aa-tRNA-synth_Ic"/>
</dbReference>
<keyword evidence="2" id="KW-0963">Cytoplasm</keyword>
<dbReference type="Pfam" id="PF00579">
    <property type="entry name" value="tRNA-synt_1b"/>
    <property type="match status" value="1"/>
</dbReference>
<evidence type="ECO:0000256" key="10">
    <source>
        <dbReference type="NCBIfam" id="TIGR00234"/>
    </source>
</evidence>
<dbReference type="PATRIC" id="fig|1618655.3.peg.13"/>
<comment type="catalytic activity">
    <reaction evidence="9">
        <text>tRNA(Tyr) + L-tyrosine + ATP = L-tyrosyl-tRNA(Tyr) + AMP + diphosphate + H(+)</text>
        <dbReference type="Rhea" id="RHEA:10220"/>
        <dbReference type="Rhea" id="RHEA-COMP:9706"/>
        <dbReference type="Rhea" id="RHEA-COMP:9707"/>
        <dbReference type="ChEBI" id="CHEBI:15378"/>
        <dbReference type="ChEBI" id="CHEBI:30616"/>
        <dbReference type="ChEBI" id="CHEBI:33019"/>
        <dbReference type="ChEBI" id="CHEBI:58315"/>
        <dbReference type="ChEBI" id="CHEBI:78442"/>
        <dbReference type="ChEBI" id="CHEBI:78536"/>
        <dbReference type="ChEBI" id="CHEBI:456215"/>
        <dbReference type="EC" id="6.1.1.1"/>
    </reaction>
</comment>
<evidence type="ECO:0000256" key="11">
    <source>
        <dbReference type="PROSITE-ProRule" id="PRU00182"/>
    </source>
</evidence>
<keyword evidence="7 12" id="KW-0648">Protein biosynthesis</keyword>
<evidence type="ECO:0000256" key="2">
    <source>
        <dbReference type="ARBA" id="ARBA00022490"/>
    </source>
</evidence>
<dbReference type="InterPro" id="IPR002942">
    <property type="entry name" value="S4_RNA-bd"/>
</dbReference>
<proteinExistence type="inferred from homology"/>
<evidence type="ECO:0000256" key="4">
    <source>
        <dbReference type="ARBA" id="ARBA00022741"/>
    </source>
</evidence>
<dbReference type="SMART" id="SM00363">
    <property type="entry name" value="S4"/>
    <property type="match status" value="1"/>
</dbReference>
<evidence type="ECO:0000256" key="5">
    <source>
        <dbReference type="ARBA" id="ARBA00022840"/>
    </source>
</evidence>
<accession>A0A0G1T6M8</accession>
<dbReference type="PROSITE" id="PS50889">
    <property type="entry name" value="S4"/>
    <property type="match status" value="1"/>
</dbReference>
<comment type="caution">
    <text evidence="14">The sequence shown here is derived from an EMBL/GenBank/DDBJ whole genome shotgun (WGS) entry which is preliminary data.</text>
</comment>
<dbReference type="PANTHER" id="PTHR11766">
    <property type="entry name" value="TYROSYL-TRNA SYNTHETASE"/>
    <property type="match status" value="1"/>
</dbReference>
<dbReference type="GO" id="GO:0006437">
    <property type="term" value="P:tyrosyl-tRNA aminoacylation"/>
    <property type="evidence" value="ECO:0007669"/>
    <property type="project" value="UniProtKB-UniRule"/>
</dbReference>
<dbReference type="Gene3D" id="3.10.290.10">
    <property type="entry name" value="RNA-binding S4 domain"/>
    <property type="match status" value="1"/>
</dbReference>
<dbReference type="EC" id="6.1.1.1" evidence="1 10"/>
<dbReference type="InterPro" id="IPR054608">
    <property type="entry name" value="SYY-like_C"/>
</dbReference>
<dbReference type="PANTHER" id="PTHR11766:SF1">
    <property type="entry name" value="TYROSINE--TRNA LIGASE"/>
    <property type="match status" value="1"/>
</dbReference>
<evidence type="ECO:0000256" key="6">
    <source>
        <dbReference type="ARBA" id="ARBA00022884"/>
    </source>
</evidence>
<evidence type="ECO:0000256" key="9">
    <source>
        <dbReference type="ARBA" id="ARBA00048248"/>
    </source>
</evidence>
<dbReference type="AlphaFoldDB" id="A0A0G1T6M8"/>
<dbReference type="InterPro" id="IPR002307">
    <property type="entry name" value="Tyr-tRNA-ligase"/>
</dbReference>
<evidence type="ECO:0000313" key="15">
    <source>
        <dbReference type="Proteomes" id="UP000034682"/>
    </source>
</evidence>
<keyword evidence="6 11" id="KW-0694">RNA-binding</keyword>
<evidence type="ECO:0000256" key="7">
    <source>
        <dbReference type="ARBA" id="ARBA00022917"/>
    </source>
</evidence>
<dbReference type="SUPFAM" id="SSF55174">
    <property type="entry name" value="Alpha-L RNA-binding motif"/>
    <property type="match status" value="1"/>
</dbReference>
<feature type="domain" description="RNA-binding S4" evidence="13">
    <location>
        <begin position="321"/>
        <end position="379"/>
    </location>
</feature>
<evidence type="ECO:0000256" key="8">
    <source>
        <dbReference type="ARBA" id="ARBA00023146"/>
    </source>
</evidence>
<gene>
    <name evidence="14" type="ORF">UY02_C0001G0012</name>
</gene>
<dbReference type="GO" id="GO:0003723">
    <property type="term" value="F:RNA binding"/>
    <property type="evidence" value="ECO:0007669"/>
    <property type="project" value="UniProtKB-KW"/>
</dbReference>
<evidence type="ECO:0000256" key="1">
    <source>
        <dbReference type="ARBA" id="ARBA00013160"/>
    </source>
</evidence>
<keyword evidence="3 12" id="KW-0436">Ligase</keyword>
<keyword evidence="8 12" id="KW-0030">Aminoacyl-tRNA synthetase</keyword>
<dbReference type="CDD" id="cd00805">
    <property type="entry name" value="TyrRS_core"/>
    <property type="match status" value="1"/>
</dbReference>
<dbReference type="Gene3D" id="1.10.240.10">
    <property type="entry name" value="Tyrosyl-Transfer RNA Synthetase"/>
    <property type="match status" value="1"/>
</dbReference>
<dbReference type="GO" id="GO:0005829">
    <property type="term" value="C:cytosol"/>
    <property type="evidence" value="ECO:0007669"/>
    <property type="project" value="TreeGrafter"/>
</dbReference>
<keyword evidence="4 12" id="KW-0547">Nucleotide-binding</keyword>
<dbReference type="InterPro" id="IPR001412">
    <property type="entry name" value="aa-tRNA-synth_I_CS"/>
</dbReference>
<reference evidence="14 15" key="1">
    <citation type="journal article" date="2015" name="Nature">
        <title>rRNA introns, odd ribosomes, and small enigmatic genomes across a large radiation of phyla.</title>
        <authorList>
            <person name="Brown C.T."/>
            <person name="Hug L.A."/>
            <person name="Thomas B.C."/>
            <person name="Sharon I."/>
            <person name="Castelle C.J."/>
            <person name="Singh A."/>
            <person name="Wilkins M.J."/>
            <person name="Williams K.H."/>
            <person name="Banfield J.F."/>
        </authorList>
    </citation>
    <scope>NUCLEOTIDE SEQUENCE [LARGE SCALE GENOMIC DNA]</scope>
</reference>
<comment type="similarity">
    <text evidence="12">Belongs to the class-I aminoacyl-tRNA synthetase family.</text>
</comment>
<dbReference type="InterPro" id="IPR024088">
    <property type="entry name" value="Tyr-tRNA-ligase_bac-type"/>
</dbReference>
<dbReference type="PRINTS" id="PR01040">
    <property type="entry name" value="TRNASYNTHTYR"/>
</dbReference>
<dbReference type="PROSITE" id="PS00178">
    <property type="entry name" value="AA_TRNA_LIGASE_I"/>
    <property type="match status" value="1"/>
</dbReference>
<dbReference type="GO" id="GO:0005524">
    <property type="term" value="F:ATP binding"/>
    <property type="evidence" value="ECO:0007669"/>
    <property type="project" value="UniProtKB-KW"/>
</dbReference>
<dbReference type="CDD" id="cd00165">
    <property type="entry name" value="S4"/>
    <property type="match status" value="1"/>
</dbReference>
<evidence type="ECO:0000256" key="3">
    <source>
        <dbReference type="ARBA" id="ARBA00022598"/>
    </source>
</evidence>
<dbReference type="GO" id="GO:0004831">
    <property type="term" value="F:tyrosine-tRNA ligase activity"/>
    <property type="evidence" value="ECO:0007669"/>
    <property type="project" value="UniProtKB-UniRule"/>
</dbReference>
<dbReference type="Pfam" id="PF22421">
    <property type="entry name" value="SYY_C-terminal"/>
    <property type="match status" value="1"/>
</dbReference>
<dbReference type="InterPro" id="IPR014729">
    <property type="entry name" value="Rossmann-like_a/b/a_fold"/>
</dbReference>
<sequence>MSDLLTSGVEEVIVKEHLEAALKSGKKLRIKFGADPTAPDLHLGHTVALRKLKQFQDAGHKIVFIIGDYTAKIGDPSGRSKTRPALADVEIKANAKTYFKQVGKILNLKKTEILYNSQWFGKENMEFLIRLASRFTTQRILERDDFSKRLKSGAELYSHEQFYPMLQAYDSVQVRADVEIGGTDQKFNMLTGRDLQRHMGLPEQDVITVPLLVGTDGEKKMSKSVGNYIALAEKPNEMFGKIMTIPDQLIDSYRQLLTDAPAEVFAKAGPREAKLELAKIIVSMYHGQKAGEAAREEFIRVVSKGGAPSEIKSYKTKKRECRLVDLLVETKLAASKSEARRLVEQGGVKINDAKKNDPDELIEINEEILIQVGKRNFLKVY</sequence>
<dbReference type="EMBL" id="LCOK01000001">
    <property type="protein sequence ID" value="KKU77494.1"/>
    <property type="molecule type" value="Genomic_DNA"/>
</dbReference>
<evidence type="ECO:0000313" key="14">
    <source>
        <dbReference type="EMBL" id="KKU77494.1"/>
    </source>
</evidence>
<dbReference type="SUPFAM" id="SSF52374">
    <property type="entry name" value="Nucleotidylyl transferase"/>
    <property type="match status" value="1"/>
</dbReference>
<organism evidence="14 15">
    <name type="scientific">Candidatus Giovannonibacteria bacterium GW2011_GWB1_47_6b</name>
    <dbReference type="NCBI Taxonomy" id="1618655"/>
    <lineage>
        <taxon>Bacteria</taxon>
        <taxon>Candidatus Giovannoniibacteriota</taxon>
    </lineage>
</organism>
<dbReference type="InterPro" id="IPR036986">
    <property type="entry name" value="S4_RNA-bd_sf"/>
</dbReference>
<protein>
    <recommendedName>
        <fullName evidence="1 10">Tyrosine--tRNA ligase</fullName>
        <ecNumber evidence="1 10">6.1.1.1</ecNumber>
    </recommendedName>
</protein>
<dbReference type="Proteomes" id="UP000034682">
    <property type="component" value="Unassembled WGS sequence"/>
</dbReference>
<keyword evidence="5 12" id="KW-0067">ATP-binding</keyword>